<accession>A0ABZ0RJY6</accession>
<sequence length="208" mass="22023">MIKKTLTLAILALALCASSLMATYQYGDYVDSEFVTYDKNGKEDALTVAQDGGLTLTFVDSDDHCGSDGGVITDWMTLTVQATDSSGQTTSRDVEIAGSWEEGTFSLDIGEFTAGASLLFFVTDSDGNTTIGTKKNKTYIGYEKSKKGSEAAFTFGGEYGKKGKIEFAFRVSGSAQSANGQPLPGVAVSMLMGSAGLYLVKRKKARVA</sequence>
<protein>
    <submittedName>
        <fullName evidence="3">Uncharacterized protein</fullName>
    </submittedName>
</protein>
<keyword evidence="2" id="KW-0732">Signal</keyword>
<keyword evidence="1" id="KW-1133">Transmembrane helix</keyword>
<keyword evidence="4" id="KW-1185">Reference proteome</keyword>
<dbReference type="EMBL" id="CP138858">
    <property type="protein sequence ID" value="WPJ96506.1"/>
    <property type="molecule type" value="Genomic_DNA"/>
</dbReference>
<evidence type="ECO:0000256" key="2">
    <source>
        <dbReference type="SAM" id="SignalP"/>
    </source>
</evidence>
<dbReference type="RefSeq" id="WP_319833365.1">
    <property type="nucleotide sequence ID" value="NZ_CP138858.1"/>
</dbReference>
<keyword evidence="1" id="KW-0472">Membrane</keyword>
<feature type="chain" id="PRO_5046802427" evidence="2">
    <location>
        <begin position="23"/>
        <end position="208"/>
    </location>
</feature>
<keyword evidence="1" id="KW-0812">Transmembrane</keyword>
<organism evidence="3 4">
    <name type="scientific">Coraliomargarita algicola</name>
    <dbReference type="NCBI Taxonomy" id="3092156"/>
    <lineage>
        <taxon>Bacteria</taxon>
        <taxon>Pseudomonadati</taxon>
        <taxon>Verrucomicrobiota</taxon>
        <taxon>Opitutia</taxon>
        <taxon>Puniceicoccales</taxon>
        <taxon>Coraliomargaritaceae</taxon>
        <taxon>Coraliomargarita</taxon>
    </lineage>
</organism>
<proteinExistence type="predicted"/>
<feature type="signal peptide" evidence="2">
    <location>
        <begin position="1"/>
        <end position="22"/>
    </location>
</feature>
<name>A0ABZ0RJY6_9BACT</name>
<feature type="transmembrane region" description="Helical" evidence="1">
    <location>
        <begin position="182"/>
        <end position="200"/>
    </location>
</feature>
<evidence type="ECO:0000313" key="3">
    <source>
        <dbReference type="EMBL" id="WPJ96506.1"/>
    </source>
</evidence>
<reference evidence="3 4" key="1">
    <citation type="submission" date="2023-11" db="EMBL/GenBank/DDBJ databases">
        <title>Coraliomargarita sp. nov., isolated from marine algae.</title>
        <authorList>
            <person name="Lee J.K."/>
            <person name="Baek J.H."/>
            <person name="Kim J.M."/>
            <person name="Choi D.G."/>
            <person name="Jeon C.O."/>
        </authorList>
    </citation>
    <scope>NUCLEOTIDE SEQUENCE [LARGE SCALE GENOMIC DNA]</scope>
    <source>
        <strain evidence="3 4">J2-16</strain>
    </source>
</reference>
<dbReference type="Proteomes" id="UP001324993">
    <property type="component" value="Chromosome"/>
</dbReference>
<evidence type="ECO:0000256" key="1">
    <source>
        <dbReference type="SAM" id="Phobius"/>
    </source>
</evidence>
<evidence type="ECO:0000313" key="4">
    <source>
        <dbReference type="Proteomes" id="UP001324993"/>
    </source>
</evidence>
<gene>
    <name evidence="3" type="ORF">SH580_02160</name>
</gene>